<keyword evidence="2" id="KW-1185">Reference proteome</keyword>
<evidence type="ECO:0000313" key="1">
    <source>
        <dbReference type="EMBL" id="QEG07829.1"/>
    </source>
</evidence>
<organism evidence="1 2">
    <name type="scientific">Escherichia phage Mangalitsa</name>
    <dbReference type="NCBI Taxonomy" id="2589658"/>
    <lineage>
        <taxon>Viruses</taxon>
        <taxon>Duplodnaviria</taxon>
        <taxon>Heunggongvirae</taxon>
        <taxon>Uroviricota</taxon>
        <taxon>Caudoviricetes</taxon>
        <taxon>Chaseviridae</taxon>
        <taxon>Cleopatravirinae</taxon>
        <taxon>Carltongylesvirus</taxon>
        <taxon>Carltongylesvirus mangalitsa</taxon>
    </lineage>
</organism>
<proteinExistence type="predicted"/>
<protein>
    <submittedName>
        <fullName evidence="1">Uncharacterized protein</fullName>
    </submittedName>
</protein>
<evidence type="ECO:0000313" key="2">
    <source>
        <dbReference type="Proteomes" id="UP000323054"/>
    </source>
</evidence>
<dbReference type="EMBL" id="MN045229">
    <property type="protein sequence ID" value="QEG07829.1"/>
    <property type="molecule type" value="Genomic_DNA"/>
</dbReference>
<dbReference type="Proteomes" id="UP000323054">
    <property type="component" value="Segment"/>
</dbReference>
<reference evidence="2" key="1">
    <citation type="submission" date="2019-06" db="EMBL/GenBank/DDBJ databases">
        <title>Complete Genome Sequence of Escherichia coli Myophage Mangalitsa.</title>
        <authorList>
            <person name="Atkison C.L."/>
            <person name="Boeckman J."/>
            <person name="Newkirk H."/>
            <person name="Liu M."/>
            <person name="Gill J.J."/>
            <person name="Cahill J."/>
            <person name="Ramsey J."/>
        </authorList>
    </citation>
    <scope>NUCLEOTIDE SEQUENCE [LARGE SCALE GENOMIC DNA]</scope>
</reference>
<accession>A0A5B9N325</accession>
<name>A0A5B9N325_9CAUD</name>
<gene>
    <name evidence="1" type="ORF">Mangalitsa_027</name>
</gene>
<sequence>MIKVLEKDNVTFTRQCQLCASVVSYEFSDLKMRTGKNDRGYFAYRFIPCPVCKKDIRH</sequence>